<feature type="region of interest" description="Disordered" evidence="5">
    <location>
        <begin position="565"/>
        <end position="587"/>
    </location>
</feature>
<dbReference type="Proteomes" id="UP001141806">
    <property type="component" value="Unassembled WGS sequence"/>
</dbReference>
<dbReference type="GO" id="GO:0005634">
    <property type="term" value="C:nucleus"/>
    <property type="evidence" value="ECO:0007669"/>
    <property type="project" value="TreeGrafter"/>
</dbReference>
<dbReference type="InterPro" id="IPR013083">
    <property type="entry name" value="Znf_RING/FYVE/PHD"/>
</dbReference>
<feature type="compositionally biased region" description="Basic and acidic residues" evidence="5">
    <location>
        <begin position="420"/>
        <end position="429"/>
    </location>
</feature>
<feature type="region of interest" description="Disordered" evidence="5">
    <location>
        <begin position="365"/>
        <end position="438"/>
    </location>
</feature>
<evidence type="ECO:0000313" key="7">
    <source>
        <dbReference type="EMBL" id="KAJ4955675.1"/>
    </source>
</evidence>
<feature type="compositionally biased region" description="Basic and acidic residues" evidence="5">
    <location>
        <begin position="365"/>
        <end position="379"/>
    </location>
</feature>
<reference evidence="7" key="1">
    <citation type="journal article" date="2023" name="Plant J.">
        <title>The genome of the king protea, Protea cynaroides.</title>
        <authorList>
            <person name="Chang J."/>
            <person name="Duong T.A."/>
            <person name="Schoeman C."/>
            <person name="Ma X."/>
            <person name="Roodt D."/>
            <person name="Barker N."/>
            <person name="Li Z."/>
            <person name="Van de Peer Y."/>
            <person name="Mizrachi E."/>
        </authorList>
    </citation>
    <scope>NUCLEOTIDE SEQUENCE</scope>
    <source>
        <tissue evidence="7">Young leaves</tissue>
    </source>
</reference>
<gene>
    <name evidence="7" type="ORF">NE237_012458</name>
</gene>
<dbReference type="GO" id="GO:0006511">
    <property type="term" value="P:ubiquitin-dependent protein catabolic process"/>
    <property type="evidence" value="ECO:0007669"/>
    <property type="project" value="TreeGrafter"/>
</dbReference>
<proteinExistence type="predicted"/>
<keyword evidence="2 4" id="KW-0863">Zinc-finger</keyword>
<sequence length="858" mass="94057">MDPSALDASIVSSTSRLLAMLDLNEEPKELQNMEDMDIDLVADVPDTPDRFAIHKNGRGGGEKDVTSPIAGNSENSELLYRGVPNRLRGCGKVITEIDKNKGFYPQPWKDTGIHSVNEQCSSPIVNSFDTTFVSKSANLFRRLAHDNPRMESEPSAQSKRAEHVPTSSCSQGGDRVNLGADYSGITEESASDVGIHNGRNGKLINLSSPEIPSYSTCGRNTRRKTVRGNINLDKGKGFCAEVPFRHSTCVNKNGVLELTGRRVHTGKPEKACGQLKDFTGEETKRGSIAANGCSIANSSIVPDNDCKGTAAASDHMKSIDFTSHPNTRELTFQSQQPIMSPRRTGQKRLVRNGCISPFNIAKAKETAENHGKSSVDGKQADVSGVVSNGEGSCQVSMIRPDSEGNQIDRYKGKGIMRDPNPTEEHDRKGMHLPSRGSVNHMEEDNGIRYGSGNAFRCFEGIGGGRSDQRFVNRIENADHMNVVNNSSATDFVEVSDQFSLQHNPTSLLAQSSSGVLSESDREIGQQRGAKMLMKWRKKEGSTCSNLGECSISTPDDSDVLHLLSSGESPNARSTRRRYTHRHGNSGPVIVIDELSPETRGGNSVDISQLVDNDSDARARQMEADEILAYQLQEQLYSELSGAVGELDANIAWTLQQEEDAQNASYRGNPLASHPRDPSMSHLYRQYPSRSFQNLSVRSANGAQAPNSSRTGRLRASTRNQSPTVSSRGRSLQFPPNMDFETRIHILEALEAAVGNGNDMRLDGHLFQRDFNENDYEMLLALDENNHQLVGASANQINSLPQSTVQTENLEEACAICLETLSTGDIIRHLPCLHKFHKDCIDPWLRRKTSCPVCKSSIT</sequence>
<dbReference type="Pfam" id="PF13639">
    <property type="entry name" value="zf-RING_2"/>
    <property type="match status" value="1"/>
</dbReference>
<evidence type="ECO:0000256" key="3">
    <source>
        <dbReference type="ARBA" id="ARBA00022833"/>
    </source>
</evidence>
<dbReference type="GO" id="GO:0008270">
    <property type="term" value="F:zinc ion binding"/>
    <property type="evidence" value="ECO:0007669"/>
    <property type="project" value="UniProtKB-KW"/>
</dbReference>
<dbReference type="PROSITE" id="PS50089">
    <property type="entry name" value="ZF_RING_2"/>
    <property type="match status" value="1"/>
</dbReference>
<evidence type="ECO:0000256" key="2">
    <source>
        <dbReference type="ARBA" id="ARBA00022771"/>
    </source>
</evidence>
<dbReference type="InterPro" id="IPR051834">
    <property type="entry name" value="RING_finger_E3_ligase"/>
</dbReference>
<keyword evidence="8" id="KW-1185">Reference proteome</keyword>
<feature type="region of interest" description="Disordered" evidence="5">
    <location>
        <begin position="696"/>
        <end position="733"/>
    </location>
</feature>
<feature type="region of interest" description="Disordered" evidence="5">
    <location>
        <begin position="662"/>
        <end position="681"/>
    </location>
</feature>
<dbReference type="CDD" id="cd16454">
    <property type="entry name" value="RING-H2_PA-TM-RING"/>
    <property type="match status" value="1"/>
</dbReference>
<organism evidence="7 8">
    <name type="scientific">Protea cynaroides</name>
    <dbReference type="NCBI Taxonomy" id="273540"/>
    <lineage>
        <taxon>Eukaryota</taxon>
        <taxon>Viridiplantae</taxon>
        <taxon>Streptophyta</taxon>
        <taxon>Embryophyta</taxon>
        <taxon>Tracheophyta</taxon>
        <taxon>Spermatophyta</taxon>
        <taxon>Magnoliopsida</taxon>
        <taxon>Proteales</taxon>
        <taxon>Proteaceae</taxon>
        <taxon>Protea</taxon>
    </lineage>
</organism>
<comment type="caution">
    <text evidence="7">The sequence shown here is derived from an EMBL/GenBank/DDBJ whole genome shotgun (WGS) entry which is preliminary data.</text>
</comment>
<evidence type="ECO:0000256" key="1">
    <source>
        <dbReference type="ARBA" id="ARBA00022723"/>
    </source>
</evidence>
<dbReference type="AlphaFoldDB" id="A0A9Q0H063"/>
<dbReference type="SMART" id="SM00184">
    <property type="entry name" value="RING"/>
    <property type="match status" value="1"/>
</dbReference>
<feature type="domain" description="RING-type" evidence="6">
    <location>
        <begin position="813"/>
        <end position="854"/>
    </location>
</feature>
<evidence type="ECO:0000313" key="8">
    <source>
        <dbReference type="Proteomes" id="UP001141806"/>
    </source>
</evidence>
<dbReference type="EMBL" id="JAMYWD010000011">
    <property type="protein sequence ID" value="KAJ4955675.1"/>
    <property type="molecule type" value="Genomic_DNA"/>
</dbReference>
<dbReference type="InterPro" id="IPR001841">
    <property type="entry name" value="Znf_RING"/>
</dbReference>
<evidence type="ECO:0000256" key="5">
    <source>
        <dbReference type="SAM" id="MobiDB-lite"/>
    </source>
</evidence>
<dbReference type="OrthoDB" id="8062037at2759"/>
<evidence type="ECO:0000256" key="4">
    <source>
        <dbReference type="PROSITE-ProRule" id="PRU00175"/>
    </source>
</evidence>
<keyword evidence="3" id="KW-0862">Zinc</keyword>
<name>A0A9Q0H063_9MAGN</name>
<dbReference type="PANTHER" id="PTHR45931">
    <property type="entry name" value="SI:CH211-59O9.10"/>
    <property type="match status" value="1"/>
</dbReference>
<feature type="region of interest" description="Disordered" evidence="5">
    <location>
        <begin position="144"/>
        <end position="175"/>
    </location>
</feature>
<accession>A0A9Q0H063</accession>
<evidence type="ECO:0000259" key="6">
    <source>
        <dbReference type="PROSITE" id="PS50089"/>
    </source>
</evidence>
<dbReference type="Gene3D" id="3.30.40.10">
    <property type="entry name" value="Zinc/RING finger domain, C3HC4 (zinc finger)"/>
    <property type="match status" value="1"/>
</dbReference>
<dbReference type="FunFam" id="3.30.40.10:FF:000594">
    <property type="entry name" value="RING/U-box superfamily protein"/>
    <property type="match status" value="1"/>
</dbReference>
<protein>
    <recommendedName>
        <fullName evidence="6">RING-type domain-containing protein</fullName>
    </recommendedName>
</protein>
<feature type="compositionally biased region" description="Polar residues" evidence="5">
    <location>
        <begin position="696"/>
        <end position="729"/>
    </location>
</feature>
<dbReference type="SUPFAM" id="SSF57850">
    <property type="entry name" value="RING/U-box"/>
    <property type="match status" value="1"/>
</dbReference>
<feature type="compositionally biased region" description="Basic residues" evidence="5">
    <location>
        <begin position="573"/>
        <end position="583"/>
    </location>
</feature>
<dbReference type="PANTHER" id="PTHR45931:SF25">
    <property type="entry name" value="E3 UBIQUITIN-PROTEIN LIGASE RLIM-LIKE ISOFORM X1"/>
    <property type="match status" value="1"/>
</dbReference>
<feature type="compositionally biased region" description="Polar residues" evidence="5">
    <location>
        <begin position="385"/>
        <end position="395"/>
    </location>
</feature>
<keyword evidence="1" id="KW-0479">Metal-binding</keyword>
<dbReference type="GO" id="GO:0061630">
    <property type="term" value="F:ubiquitin protein ligase activity"/>
    <property type="evidence" value="ECO:0007669"/>
    <property type="project" value="TreeGrafter"/>
</dbReference>
<feature type="compositionally biased region" description="Basic and acidic residues" evidence="5">
    <location>
        <begin position="400"/>
        <end position="411"/>
    </location>
</feature>